<protein>
    <recommendedName>
        <fullName evidence="6">Cytidine deaminase</fullName>
        <ecNumber evidence="6">3.5.4.5</ecNumber>
    </recommendedName>
    <alternativeName>
        <fullName evidence="6">Cytidine aminohydrolase</fullName>
        <shortName evidence="6">CDA</shortName>
    </alternativeName>
</protein>
<evidence type="ECO:0000256" key="5">
    <source>
        <dbReference type="ARBA" id="ARBA00022833"/>
    </source>
</evidence>
<dbReference type="HAMAP" id="MF_01558">
    <property type="entry name" value="Cyt_deam"/>
    <property type="match status" value="1"/>
</dbReference>
<dbReference type="InterPro" id="IPR050202">
    <property type="entry name" value="Cyt/Deoxycyt_deaminase"/>
</dbReference>
<evidence type="ECO:0000256" key="7">
    <source>
        <dbReference type="PIRSR" id="PIRSR006334-1"/>
    </source>
</evidence>
<evidence type="ECO:0000256" key="1">
    <source>
        <dbReference type="ARBA" id="ARBA00006576"/>
    </source>
</evidence>
<dbReference type="RefSeq" id="WP_131863779.1">
    <property type="nucleotide sequence ID" value="NZ_SMCR01000001.1"/>
</dbReference>
<feature type="active site" description="Proton donor" evidence="6 7">
    <location>
        <position position="104"/>
    </location>
</feature>
<feature type="domain" description="CMP/dCMP-type deaminase" evidence="10">
    <location>
        <begin position="221"/>
        <end position="330"/>
    </location>
</feature>
<dbReference type="PROSITE" id="PS51747">
    <property type="entry name" value="CYT_DCMP_DEAMINASES_2"/>
    <property type="match status" value="2"/>
</dbReference>
<dbReference type="InterPro" id="IPR013171">
    <property type="entry name" value="Cyd/dCyd_deaminase_Zn-bd"/>
</dbReference>
<dbReference type="GO" id="GO:0042802">
    <property type="term" value="F:identical protein binding"/>
    <property type="evidence" value="ECO:0007669"/>
    <property type="project" value="UniProtKB-ARBA"/>
</dbReference>
<dbReference type="PROSITE" id="PS00903">
    <property type="entry name" value="CYT_DCMP_DEAMINASES_1"/>
    <property type="match status" value="1"/>
</dbReference>
<organism evidence="11 12">
    <name type="scientific">Biostraticola tofi</name>
    <dbReference type="NCBI Taxonomy" id="466109"/>
    <lineage>
        <taxon>Bacteria</taxon>
        <taxon>Pseudomonadati</taxon>
        <taxon>Pseudomonadota</taxon>
        <taxon>Gammaproteobacteria</taxon>
        <taxon>Enterobacterales</taxon>
        <taxon>Bruguierivoracaceae</taxon>
        <taxon>Biostraticola</taxon>
    </lineage>
</organism>
<dbReference type="GO" id="GO:0072527">
    <property type="term" value="P:pyrimidine-containing compound metabolic process"/>
    <property type="evidence" value="ECO:0007669"/>
    <property type="project" value="UniProtKB-ARBA"/>
</dbReference>
<keyword evidence="5 6" id="KW-0862">Zinc</keyword>
<sequence length="330" mass="34630">MQSRFTLPLSALDPALKTALTPLLASPDFAGVIDAEQVSRLLQATGLEVDRLCFALLPVAAACALAPISRFTVGAVAHGVSGTLYLGANMEFIGAPLAQTVHAEQSAISHAWLCGESRLAGITVNYTPCGHCRQFMNELNSGTDLRISLPGRASQTLGHYLPDAFGPRDLAIDALLLDEVHHDYRIGPAEGARCATPGDVVPRRQVTSAAAAEAAGPASLPAGDPLSQLALAAMNRSHAPYSQAHSGMALELVDGRIFAGRYAENAAFNPSLPPLQSALIMMNLAGGQTGEIRRAVLAERENAAFSQWDATRATLAALGVKQCYRLGVVD</sequence>
<dbReference type="GO" id="GO:0055086">
    <property type="term" value="P:nucleobase-containing small molecule metabolic process"/>
    <property type="evidence" value="ECO:0007669"/>
    <property type="project" value="UniProtKB-ARBA"/>
</dbReference>
<dbReference type="Proteomes" id="UP000295719">
    <property type="component" value="Unassembled WGS sequence"/>
</dbReference>
<evidence type="ECO:0000256" key="8">
    <source>
        <dbReference type="PIRSR" id="PIRSR006334-2"/>
    </source>
</evidence>
<dbReference type="CDD" id="cd01283">
    <property type="entry name" value="cytidine_deaminase"/>
    <property type="match status" value="2"/>
</dbReference>
<dbReference type="EC" id="3.5.4.5" evidence="6"/>
<accession>A0A4R3Z4W5</accession>
<evidence type="ECO:0000259" key="10">
    <source>
        <dbReference type="PROSITE" id="PS51747"/>
    </source>
</evidence>
<comment type="subunit">
    <text evidence="2 6">Homodimer.</text>
</comment>
<keyword evidence="3 6" id="KW-0479">Metal-binding</keyword>
<comment type="catalytic activity">
    <reaction evidence="6">
        <text>2'-deoxycytidine + H2O + H(+) = 2'-deoxyuridine + NH4(+)</text>
        <dbReference type="Rhea" id="RHEA:13433"/>
        <dbReference type="ChEBI" id="CHEBI:15377"/>
        <dbReference type="ChEBI" id="CHEBI:15378"/>
        <dbReference type="ChEBI" id="CHEBI:15698"/>
        <dbReference type="ChEBI" id="CHEBI:16450"/>
        <dbReference type="ChEBI" id="CHEBI:28938"/>
        <dbReference type="EC" id="3.5.4.5"/>
    </reaction>
</comment>
<gene>
    <name evidence="6" type="primary">cdd</name>
    <name evidence="11" type="ORF">EDC52_101581</name>
</gene>
<comment type="function">
    <text evidence="6">This enzyme scavenges exogenous and endogenous cytidine and 2'-deoxycytidine for UMP synthesis.</text>
</comment>
<reference evidence="11 12" key="1">
    <citation type="submission" date="2019-03" db="EMBL/GenBank/DDBJ databases">
        <title>Genomic Encyclopedia of Type Strains, Phase IV (KMG-IV): sequencing the most valuable type-strain genomes for metagenomic binning, comparative biology and taxonomic classification.</title>
        <authorList>
            <person name="Goeker M."/>
        </authorList>
    </citation>
    <scope>NUCLEOTIDE SEQUENCE [LARGE SCALE GENOMIC DNA]</scope>
    <source>
        <strain evidence="11 12">DSM 19580</strain>
    </source>
</reference>
<comment type="similarity">
    <text evidence="1 6">Belongs to the cytidine and deoxycytidylate deaminase family.</text>
</comment>
<dbReference type="FunFam" id="3.40.140.10:FF:000007">
    <property type="entry name" value="Cytidine deaminase"/>
    <property type="match status" value="1"/>
</dbReference>
<comment type="cofactor">
    <cofactor evidence="6 9">
        <name>Zn(2+)</name>
        <dbReference type="ChEBI" id="CHEBI:29105"/>
    </cofactor>
    <text evidence="6 9">Binds 1 zinc ion.</text>
</comment>
<dbReference type="InterPro" id="IPR020797">
    <property type="entry name" value="Cytidine_deaminase_bacteria"/>
</dbReference>
<dbReference type="InterPro" id="IPR016192">
    <property type="entry name" value="APOBEC/CMP_deaminase_Zn-bd"/>
</dbReference>
<comment type="caution">
    <text evidence="11">The sequence shown here is derived from an EMBL/GenBank/DDBJ whole genome shotgun (WGS) entry which is preliminary data.</text>
</comment>
<dbReference type="GO" id="GO:0008270">
    <property type="term" value="F:zinc ion binding"/>
    <property type="evidence" value="ECO:0007669"/>
    <property type="project" value="UniProtKB-UniRule"/>
</dbReference>
<feature type="binding site" evidence="6 9">
    <location>
        <position position="129"/>
    </location>
    <ligand>
        <name>Zn(2+)</name>
        <dbReference type="ChEBI" id="CHEBI:29105"/>
        <note>catalytic</note>
    </ligand>
</feature>
<feature type="binding site" evidence="6 9">
    <location>
        <position position="102"/>
    </location>
    <ligand>
        <name>Zn(2+)</name>
        <dbReference type="ChEBI" id="CHEBI:29105"/>
        <note>catalytic</note>
    </ligand>
</feature>
<keyword evidence="4 6" id="KW-0378">Hydrolase</keyword>
<evidence type="ECO:0000256" key="6">
    <source>
        <dbReference type="HAMAP-Rule" id="MF_01558"/>
    </source>
</evidence>
<dbReference type="InterPro" id="IPR002125">
    <property type="entry name" value="CMP_dCMP_dom"/>
</dbReference>
<dbReference type="Gene3D" id="3.40.140.10">
    <property type="entry name" value="Cytidine Deaminase, domain 2"/>
    <property type="match status" value="2"/>
</dbReference>
<keyword evidence="12" id="KW-1185">Reference proteome</keyword>
<dbReference type="AlphaFoldDB" id="A0A4R3Z4W5"/>
<evidence type="ECO:0000313" key="12">
    <source>
        <dbReference type="Proteomes" id="UP000295719"/>
    </source>
</evidence>
<feature type="binding site" evidence="6 9">
    <location>
        <position position="132"/>
    </location>
    <ligand>
        <name>Zn(2+)</name>
        <dbReference type="ChEBI" id="CHEBI:29105"/>
        <note>catalytic</note>
    </ligand>
</feature>
<evidence type="ECO:0000313" key="11">
    <source>
        <dbReference type="EMBL" id="TCW00233.1"/>
    </source>
</evidence>
<dbReference type="GO" id="GO:0004126">
    <property type="term" value="F:cytidine deaminase activity"/>
    <property type="evidence" value="ECO:0007669"/>
    <property type="project" value="UniProtKB-UniRule"/>
</dbReference>
<evidence type="ECO:0000256" key="9">
    <source>
        <dbReference type="PIRSR" id="PIRSR006334-3"/>
    </source>
</evidence>
<dbReference type="GO" id="GO:0005829">
    <property type="term" value="C:cytosol"/>
    <property type="evidence" value="ECO:0007669"/>
    <property type="project" value="TreeGrafter"/>
</dbReference>
<evidence type="ECO:0000256" key="4">
    <source>
        <dbReference type="ARBA" id="ARBA00022801"/>
    </source>
</evidence>
<dbReference type="InterPro" id="IPR016193">
    <property type="entry name" value="Cytidine_deaminase-like"/>
</dbReference>
<comment type="catalytic activity">
    <reaction evidence="6">
        <text>cytidine + H2O + H(+) = uridine + NH4(+)</text>
        <dbReference type="Rhea" id="RHEA:16069"/>
        <dbReference type="ChEBI" id="CHEBI:15377"/>
        <dbReference type="ChEBI" id="CHEBI:15378"/>
        <dbReference type="ChEBI" id="CHEBI:16704"/>
        <dbReference type="ChEBI" id="CHEBI:17562"/>
        <dbReference type="ChEBI" id="CHEBI:28938"/>
        <dbReference type="EC" id="3.5.4.5"/>
    </reaction>
</comment>
<feature type="binding site" evidence="6 8">
    <location>
        <begin position="89"/>
        <end position="91"/>
    </location>
    <ligand>
        <name>substrate</name>
    </ligand>
</feature>
<dbReference type="EMBL" id="SMCR01000001">
    <property type="protein sequence ID" value="TCW00233.1"/>
    <property type="molecule type" value="Genomic_DNA"/>
</dbReference>
<dbReference type="OrthoDB" id="9795347at2"/>
<dbReference type="PIRSF" id="PIRSF006334">
    <property type="entry name" value="Cdd_plus_pseudo"/>
    <property type="match status" value="1"/>
</dbReference>
<proteinExistence type="inferred from homology"/>
<feature type="domain" description="CMP/dCMP-type deaminase" evidence="10">
    <location>
        <begin position="48"/>
        <end position="168"/>
    </location>
</feature>
<dbReference type="NCBIfam" id="NF006537">
    <property type="entry name" value="PRK09027.1"/>
    <property type="match status" value="1"/>
</dbReference>
<name>A0A4R3Z4W5_9GAMM</name>
<evidence type="ECO:0000256" key="3">
    <source>
        <dbReference type="ARBA" id="ARBA00022723"/>
    </source>
</evidence>
<dbReference type="PANTHER" id="PTHR11644">
    <property type="entry name" value="CYTIDINE DEAMINASE"/>
    <property type="match status" value="1"/>
</dbReference>
<dbReference type="PANTHER" id="PTHR11644:SF2">
    <property type="entry name" value="CYTIDINE DEAMINASE"/>
    <property type="match status" value="1"/>
</dbReference>
<dbReference type="Pfam" id="PF08211">
    <property type="entry name" value="dCMP_cyt_deam_2"/>
    <property type="match status" value="1"/>
</dbReference>
<dbReference type="Pfam" id="PF00383">
    <property type="entry name" value="dCMP_cyt_deam_1"/>
    <property type="match status" value="1"/>
</dbReference>
<evidence type="ECO:0000256" key="2">
    <source>
        <dbReference type="ARBA" id="ARBA00011738"/>
    </source>
</evidence>
<dbReference type="SUPFAM" id="SSF53927">
    <property type="entry name" value="Cytidine deaminase-like"/>
    <property type="match status" value="2"/>
</dbReference>